<sequence length="96" mass="11081">MTLLVRRWCRSHATRHALRVLHGSSPSGDSRNVGTVPRKPMQLDPSPSRSYSDRQHKFRVTIMLVAVVMHYSVYATGQHVDCYFCLEVRYCIPYTV</sequence>
<accession>A0A5N6E453</accession>
<evidence type="ECO:0000256" key="2">
    <source>
        <dbReference type="SAM" id="Phobius"/>
    </source>
</evidence>
<feature type="transmembrane region" description="Helical" evidence="2">
    <location>
        <begin position="58"/>
        <end position="77"/>
    </location>
</feature>
<keyword evidence="2" id="KW-0812">Transmembrane</keyword>
<feature type="region of interest" description="Disordered" evidence="1">
    <location>
        <begin position="20"/>
        <end position="52"/>
    </location>
</feature>
<name>A0A5N6E453_ASPPA</name>
<dbReference type="AlphaFoldDB" id="A0A5N6E453"/>
<feature type="compositionally biased region" description="Polar residues" evidence="1">
    <location>
        <begin position="24"/>
        <end position="33"/>
    </location>
</feature>
<evidence type="ECO:0000256" key="1">
    <source>
        <dbReference type="SAM" id="MobiDB-lite"/>
    </source>
</evidence>
<gene>
    <name evidence="3" type="ORF">BDV34DRAFT_87060</name>
</gene>
<dbReference type="EMBL" id="ML734938">
    <property type="protein sequence ID" value="KAB8211634.1"/>
    <property type="molecule type" value="Genomic_DNA"/>
</dbReference>
<dbReference type="VEuPathDB" id="FungiDB:BDV34DRAFT_87060"/>
<keyword evidence="2" id="KW-1133">Transmembrane helix</keyword>
<proteinExistence type="predicted"/>
<protein>
    <submittedName>
        <fullName evidence="3">Uncharacterized protein</fullName>
    </submittedName>
</protein>
<evidence type="ECO:0000313" key="4">
    <source>
        <dbReference type="Proteomes" id="UP000326532"/>
    </source>
</evidence>
<organism evidence="3 4">
    <name type="scientific">Aspergillus parasiticus</name>
    <dbReference type="NCBI Taxonomy" id="5067"/>
    <lineage>
        <taxon>Eukaryota</taxon>
        <taxon>Fungi</taxon>
        <taxon>Dikarya</taxon>
        <taxon>Ascomycota</taxon>
        <taxon>Pezizomycotina</taxon>
        <taxon>Eurotiomycetes</taxon>
        <taxon>Eurotiomycetidae</taxon>
        <taxon>Eurotiales</taxon>
        <taxon>Aspergillaceae</taxon>
        <taxon>Aspergillus</taxon>
        <taxon>Aspergillus subgen. Circumdati</taxon>
    </lineage>
</organism>
<evidence type="ECO:0000313" key="3">
    <source>
        <dbReference type="EMBL" id="KAB8211634.1"/>
    </source>
</evidence>
<keyword evidence="2" id="KW-0472">Membrane</keyword>
<keyword evidence="4" id="KW-1185">Reference proteome</keyword>
<dbReference type="Proteomes" id="UP000326532">
    <property type="component" value="Unassembled WGS sequence"/>
</dbReference>
<reference evidence="3 4" key="1">
    <citation type="submission" date="2019-04" db="EMBL/GenBank/DDBJ databases">
        <title>Fungal friends and foes A comparative genomics study of 23 Aspergillus species from section Flavi.</title>
        <authorList>
            <consortium name="DOE Joint Genome Institute"/>
            <person name="Kjaerbolling I."/>
            <person name="Vesth T.C."/>
            <person name="Frisvad J.C."/>
            <person name="Nybo J.L."/>
            <person name="Theobald S."/>
            <person name="Kildgaard S."/>
            <person name="Petersen T.I."/>
            <person name="Kuo A."/>
            <person name="Sato A."/>
            <person name="Lyhne E.K."/>
            <person name="Kogle M.E."/>
            <person name="Wiebenga A."/>
            <person name="Kun R.S."/>
            <person name="Lubbers R.J."/>
            <person name="Makela M.R."/>
            <person name="Barry K."/>
            <person name="Chovatia M."/>
            <person name="Clum A."/>
            <person name="Daum C."/>
            <person name="Haridas S."/>
            <person name="He G."/>
            <person name="LaButti K."/>
            <person name="Lipzen A."/>
            <person name="Mondo S."/>
            <person name="Pangilinan J."/>
            <person name="Riley R."/>
            <person name="Salamov A."/>
            <person name="Simmons B.A."/>
            <person name="Magnuson J.K."/>
            <person name="Henrissat B."/>
            <person name="Mortensen U.H."/>
            <person name="Larsen T.O."/>
            <person name="De vries R.P."/>
            <person name="Grigoriev I.V."/>
            <person name="Machida M."/>
            <person name="Baker S.E."/>
            <person name="Andersen M.R."/>
        </authorList>
    </citation>
    <scope>NUCLEOTIDE SEQUENCE [LARGE SCALE GENOMIC DNA]</scope>
    <source>
        <strain evidence="3 4">CBS 117618</strain>
    </source>
</reference>